<sequence>AAVQWARHTKLELQEAQVDLSRERREFREVACCGRSSSGTDVGGRAGSLGSGV</sequence>
<dbReference type="Proteomes" id="UP001189429">
    <property type="component" value="Unassembled WGS sequence"/>
</dbReference>
<organism evidence="1 2">
    <name type="scientific">Prorocentrum cordatum</name>
    <dbReference type="NCBI Taxonomy" id="2364126"/>
    <lineage>
        <taxon>Eukaryota</taxon>
        <taxon>Sar</taxon>
        <taxon>Alveolata</taxon>
        <taxon>Dinophyceae</taxon>
        <taxon>Prorocentrales</taxon>
        <taxon>Prorocentraceae</taxon>
        <taxon>Prorocentrum</taxon>
    </lineage>
</organism>
<feature type="non-terminal residue" evidence="1">
    <location>
        <position position="1"/>
    </location>
</feature>
<dbReference type="EMBL" id="CAUYUJ010021313">
    <property type="protein sequence ID" value="CAK0903909.1"/>
    <property type="molecule type" value="Genomic_DNA"/>
</dbReference>
<comment type="caution">
    <text evidence="1">The sequence shown here is derived from an EMBL/GenBank/DDBJ whole genome shotgun (WGS) entry which is preliminary data.</text>
</comment>
<name>A0ABN9XV16_9DINO</name>
<gene>
    <name evidence="1" type="ORF">PCOR1329_LOCUS80085</name>
</gene>
<evidence type="ECO:0000313" key="2">
    <source>
        <dbReference type="Proteomes" id="UP001189429"/>
    </source>
</evidence>
<reference evidence="1" key="1">
    <citation type="submission" date="2023-10" db="EMBL/GenBank/DDBJ databases">
        <authorList>
            <person name="Chen Y."/>
            <person name="Shah S."/>
            <person name="Dougan E. K."/>
            <person name="Thang M."/>
            <person name="Chan C."/>
        </authorList>
    </citation>
    <scope>NUCLEOTIDE SEQUENCE [LARGE SCALE GENOMIC DNA]</scope>
</reference>
<accession>A0ABN9XV16</accession>
<keyword evidence="2" id="KW-1185">Reference proteome</keyword>
<proteinExistence type="predicted"/>
<protein>
    <submittedName>
        <fullName evidence="1">Uncharacterized protein</fullName>
    </submittedName>
</protein>
<evidence type="ECO:0000313" key="1">
    <source>
        <dbReference type="EMBL" id="CAK0903909.1"/>
    </source>
</evidence>